<dbReference type="Proteomes" id="UP000756921">
    <property type="component" value="Unassembled WGS sequence"/>
</dbReference>
<dbReference type="PANTHER" id="PTHR21310:SF51">
    <property type="entry name" value="AMINOGLYCOSIDE PHOSPHOTRANSFERASE DOMAIN-CONTAINING PROTEIN"/>
    <property type="match status" value="1"/>
</dbReference>
<dbReference type="EMBL" id="WJXW01000013">
    <property type="protein sequence ID" value="KAF9731039.1"/>
    <property type="molecule type" value="Genomic_DNA"/>
</dbReference>
<dbReference type="PANTHER" id="PTHR21310">
    <property type="entry name" value="AMINOGLYCOSIDE PHOSPHOTRANSFERASE-RELATED-RELATED"/>
    <property type="match status" value="1"/>
</dbReference>
<dbReference type="SUPFAM" id="SSF56112">
    <property type="entry name" value="Protein kinase-like (PK-like)"/>
    <property type="match status" value="1"/>
</dbReference>
<feature type="region of interest" description="Disordered" evidence="1">
    <location>
        <begin position="1"/>
        <end position="20"/>
    </location>
</feature>
<dbReference type="AlphaFoldDB" id="A0A9P6G8Z6"/>
<reference evidence="3" key="1">
    <citation type="journal article" date="2020" name="Mol. Plant Microbe Interact.">
        <title>Genome Sequence of the Biocontrol Agent Coniothyrium minitans strain Conio (IMI 134523).</title>
        <authorList>
            <person name="Patel D."/>
            <person name="Shittu T.A."/>
            <person name="Baroncelli R."/>
            <person name="Muthumeenakshi S."/>
            <person name="Osborne T.H."/>
            <person name="Janganan T.K."/>
            <person name="Sreenivasaprasad S."/>
        </authorList>
    </citation>
    <scope>NUCLEOTIDE SEQUENCE</scope>
    <source>
        <strain evidence="3">Conio</strain>
    </source>
</reference>
<protein>
    <recommendedName>
        <fullName evidence="2">Aminoglycoside phosphotransferase domain-containing protein</fullName>
    </recommendedName>
</protein>
<proteinExistence type="predicted"/>
<dbReference type="Gene3D" id="3.90.1200.10">
    <property type="match status" value="1"/>
</dbReference>
<evidence type="ECO:0000259" key="2">
    <source>
        <dbReference type="Pfam" id="PF01636"/>
    </source>
</evidence>
<comment type="caution">
    <text evidence="3">The sequence shown here is derived from an EMBL/GenBank/DDBJ whole genome shotgun (WGS) entry which is preliminary data.</text>
</comment>
<keyword evidence="4" id="KW-1185">Reference proteome</keyword>
<evidence type="ECO:0000313" key="3">
    <source>
        <dbReference type="EMBL" id="KAF9731039.1"/>
    </source>
</evidence>
<dbReference type="OrthoDB" id="10003767at2759"/>
<gene>
    <name evidence="3" type="ORF">PMIN01_10997</name>
</gene>
<dbReference type="InterPro" id="IPR011009">
    <property type="entry name" value="Kinase-like_dom_sf"/>
</dbReference>
<organism evidence="3 4">
    <name type="scientific">Paraphaeosphaeria minitans</name>
    <dbReference type="NCBI Taxonomy" id="565426"/>
    <lineage>
        <taxon>Eukaryota</taxon>
        <taxon>Fungi</taxon>
        <taxon>Dikarya</taxon>
        <taxon>Ascomycota</taxon>
        <taxon>Pezizomycotina</taxon>
        <taxon>Dothideomycetes</taxon>
        <taxon>Pleosporomycetidae</taxon>
        <taxon>Pleosporales</taxon>
        <taxon>Massarineae</taxon>
        <taxon>Didymosphaeriaceae</taxon>
        <taxon>Paraphaeosphaeria</taxon>
    </lineage>
</organism>
<dbReference type="InterPro" id="IPR002575">
    <property type="entry name" value="Aminoglycoside_PTrfase"/>
</dbReference>
<feature type="domain" description="Aminoglycoside phosphotransferase" evidence="2">
    <location>
        <begin position="93"/>
        <end position="349"/>
    </location>
</feature>
<sequence length="477" mass="54280">MDTSEVSDVLPSAGVSSHQQLPLSVSPFDDASSVASDHSSRQAFSDIRFIKDHVFQELLLAAVDPDHQFHSSDCQVLGRVEGTYNHCVGLKLTDGRKYVIKVPAQGVPQLWTEWDARILRSEVNTMEFLRRHTNIPIMQVFDWDDTCENHLSAPYMIQECARGIPAGKLFSVPTDDDSGPVVEESAAVLERRQIFLRDLAFNMAELQKFTFNASGMLAFDDDPDAPTVGPWYEFLLHTPKEFQPYDNTHAWLSSRINKQISNTKEHLAQHPGTDPYTMEEKVRKTQLLDGLALFCDSAYNAFPGPKLPTDAPETFVLNHPDLDFQNIYVDHTGAIVGIIDWQGTRVVPRPIGFASLPLCLCADWESDYNLQERHAPWILRSYREDYIHYLKEALAPTSCADIKFTRHSAWYWFAANAVMGYSDQTLLNFAVRTMREVEFLRVFEGTDAFLEYLRKEGQFADALEVLRREVARMYDPA</sequence>
<name>A0A9P6G8Z6_9PLEO</name>
<accession>A0A9P6G8Z6</accession>
<evidence type="ECO:0000256" key="1">
    <source>
        <dbReference type="SAM" id="MobiDB-lite"/>
    </source>
</evidence>
<evidence type="ECO:0000313" key="4">
    <source>
        <dbReference type="Proteomes" id="UP000756921"/>
    </source>
</evidence>
<dbReference type="Pfam" id="PF01636">
    <property type="entry name" value="APH"/>
    <property type="match status" value="1"/>
</dbReference>
<dbReference type="InterPro" id="IPR051678">
    <property type="entry name" value="AGP_Transferase"/>
</dbReference>